<feature type="compositionally biased region" description="Basic and acidic residues" evidence="1">
    <location>
        <begin position="10"/>
        <end position="24"/>
    </location>
</feature>
<evidence type="ECO:0000313" key="2">
    <source>
        <dbReference type="EMBL" id="QEH34961.1"/>
    </source>
</evidence>
<proteinExistence type="predicted"/>
<feature type="region of interest" description="Disordered" evidence="1">
    <location>
        <begin position="1"/>
        <end position="31"/>
    </location>
</feature>
<dbReference type="EMBL" id="CP042997">
    <property type="protein sequence ID" value="QEH34961.1"/>
    <property type="molecule type" value="Genomic_DNA"/>
</dbReference>
<evidence type="ECO:0008006" key="4">
    <source>
        <dbReference type="Google" id="ProtNLM"/>
    </source>
</evidence>
<dbReference type="InterPro" id="IPR006626">
    <property type="entry name" value="PbH1"/>
</dbReference>
<keyword evidence="3" id="KW-1185">Reference proteome</keyword>
<gene>
    <name evidence="2" type="ORF">OJF2_35060</name>
</gene>
<dbReference type="AlphaFoldDB" id="A0A5B9W4G5"/>
<name>A0A5B9W4G5_9BACT</name>
<dbReference type="SMART" id="SM00710">
    <property type="entry name" value="PbH1"/>
    <property type="match status" value="5"/>
</dbReference>
<dbReference type="Proteomes" id="UP000324233">
    <property type="component" value="Chromosome"/>
</dbReference>
<protein>
    <recommendedName>
        <fullName evidence="4">Right handed beta helix domain-containing protein</fullName>
    </recommendedName>
</protein>
<sequence>MGFPKASSETGRHGPVEHAPDVRRTGRRRVPGFEPLEDRAVLSSFLVTNTMDNLPGQPLIDGSLRRAVVLSSSTAGHNQIRFDPAVRGTITLTGGELMIAGNDVDIAGPGAGRLSVSGNNSDRVFEIDGVRAAIGGLTIAGGDSDASGGGILNRAGTVAITACTIDGNVADFGGGIANAGGTMTISGCTIRGNAGELAIGGIDNAGGTMTIIGSTIDGNTSTGGGGGLTNRGGSVMISGSTISGNQTGSSGGGISNGTGGTGGTMTISACTIIDNRCSSGVGGGLVNLGSMRIMSSTIAGNSSDSDGGGVGNTNGTMMIIGGVIRDNTAVGDGGGLRNLGGGVTIIGGVIRDNEAHRGGGIASLGVSGSMTIIATSIEGNTAADGSRALGGGIYNDAGIIVITSTRIRRNSATRGGGIAYVGDAPTLRASDVSGNAGGDIAAIQ</sequence>
<evidence type="ECO:0000256" key="1">
    <source>
        <dbReference type="SAM" id="MobiDB-lite"/>
    </source>
</evidence>
<dbReference type="SUPFAM" id="SSF51126">
    <property type="entry name" value="Pectin lyase-like"/>
    <property type="match status" value="1"/>
</dbReference>
<evidence type="ECO:0000313" key="3">
    <source>
        <dbReference type="Proteomes" id="UP000324233"/>
    </source>
</evidence>
<organism evidence="2 3">
    <name type="scientific">Aquisphaera giovannonii</name>
    <dbReference type="NCBI Taxonomy" id="406548"/>
    <lineage>
        <taxon>Bacteria</taxon>
        <taxon>Pseudomonadati</taxon>
        <taxon>Planctomycetota</taxon>
        <taxon>Planctomycetia</taxon>
        <taxon>Isosphaerales</taxon>
        <taxon>Isosphaeraceae</taxon>
        <taxon>Aquisphaera</taxon>
    </lineage>
</organism>
<dbReference type="InterPro" id="IPR011050">
    <property type="entry name" value="Pectin_lyase_fold/virulence"/>
</dbReference>
<reference evidence="2 3" key="1">
    <citation type="submission" date="2019-08" db="EMBL/GenBank/DDBJ databases">
        <title>Deep-cultivation of Planctomycetes and their phenomic and genomic characterization uncovers novel biology.</title>
        <authorList>
            <person name="Wiegand S."/>
            <person name="Jogler M."/>
            <person name="Boedeker C."/>
            <person name="Pinto D."/>
            <person name="Vollmers J."/>
            <person name="Rivas-Marin E."/>
            <person name="Kohn T."/>
            <person name="Peeters S.H."/>
            <person name="Heuer A."/>
            <person name="Rast P."/>
            <person name="Oberbeckmann S."/>
            <person name="Bunk B."/>
            <person name="Jeske O."/>
            <person name="Meyerdierks A."/>
            <person name="Storesund J.E."/>
            <person name="Kallscheuer N."/>
            <person name="Luecker S."/>
            <person name="Lage O.M."/>
            <person name="Pohl T."/>
            <person name="Merkel B.J."/>
            <person name="Hornburger P."/>
            <person name="Mueller R.-W."/>
            <person name="Bruemmer F."/>
            <person name="Labrenz M."/>
            <person name="Spormann A.M."/>
            <person name="Op den Camp H."/>
            <person name="Overmann J."/>
            <person name="Amann R."/>
            <person name="Jetten M.S.M."/>
            <person name="Mascher T."/>
            <person name="Medema M.H."/>
            <person name="Devos D.P."/>
            <person name="Kaster A.-K."/>
            <person name="Ovreas L."/>
            <person name="Rohde M."/>
            <person name="Galperin M.Y."/>
            <person name="Jogler C."/>
        </authorList>
    </citation>
    <scope>NUCLEOTIDE SEQUENCE [LARGE SCALE GENOMIC DNA]</scope>
    <source>
        <strain evidence="2 3">OJF2</strain>
    </source>
</reference>
<accession>A0A5B9W4G5</accession>
<dbReference type="KEGG" id="agv:OJF2_35060"/>